<evidence type="ECO:0000256" key="1">
    <source>
        <dbReference type="SAM" id="MobiDB-lite"/>
    </source>
</evidence>
<name>V9IRN5_9BACL</name>
<dbReference type="AlphaFoldDB" id="V9IRN5"/>
<evidence type="ECO:0008006" key="4">
    <source>
        <dbReference type="Google" id="ProtNLM"/>
    </source>
</evidence>
<protein>
    <recommendedName>
        <fullName evidence="4">Agarase</fullName>
    </recommendedName>
</protein>
<keyword evidence="2" id="KW-0732">Signal</keyword>
<evidence type="ECO:0000313" key="3">
    <source>
        <dbReference type="EMBL" id="AFK65269.1"/>
    </source>
</evidence>
<dbReference type="SUPFAM" id="SSF51445">
    <property type="entry name" value="(Trans)glycosidases"/>
    <property type="match status" value="1"/>
</dbReference>
<dbReference type="EMBL" id="JN225075">
    <property type="protein sequence ID" value="AFK65269.1"/>
    <property type="molecule type" value="Genomic_DNA"/>
</dbReference>
<organism evidence="3">
    <name type="scientific">Paenibacillus mucilaginosus K02</name>
    <dbReference type="NCBI Taxonomy" id="997761"/>
    <lineage>
        <taxon>Bacteria</taxon>
        <taxon>Bacillati</taxon>
        <taxon>Bacillota</taxon>
        <taxon>Bacilli</taxon>
        <taxon>Bacillales</taxon>
        <taxon>Paenibacillaceae</taxon>
        <taxon>Paenibacillus</taxon>
    </lineage>
</organism>
<dbReference type="Gene3D" id="3.20.20.80">
    <property type="entry name" value="Glycosidases"/>
    <property type="match status" value="1"/>
</dbReference>
<dbReference type="InterPro" id="IPR017853">
    <property type="entry name" value="GH"/>
</dbReference>
<feature type="chain" id="PRO_5004777451" description="Agarase" evidence="2">
    <location>
        <begin position="36"/>
        <end position="862"/>
    </location>
</feature>
<evidence type="ECO:0000256" key="2">
    <source>
        <dbReference type="SAM" id="SignalP"/>
    </source>
</evidence>
<feature type="compositionally biased region" description="Polar residues" evidence="1">
    <location>
        <begin position="320"/>
        <end position="329"/>
    </location>
</feature>
<dbReference type="InterPro" id="IPR006311">
    <property type="entry name" value="TAT_signal"/>
</dbReference>
<dbReference type="PROSITE" id="PS51318">
    <property type="entry name" value="TAT"/>
    <property type="match status" value="1"/>
</dbReference>
<reference evidence="3" key="1">
    <citation type="submission" date="2011-07" db="EMBL/GenBank/DDBJ databases">
        <title>Some potential microbial weathering related gene sequences of Bacillus mucilaginosus.</title>
        <authorList>
            <person name="Lian B."/>
            <person name="Xiao B."/>
        </authorList>
    </citation>
    <scope>NUCLEOTIDE SEQUENCE</scope>
    <source>
        <strain evidence="3">K02</strain>
    </source>
</reference>
<proteinExistence type="predicted"/>
<feature type="region of interest" description="Disordered" evidence="1">
    <location>
        <begin position="320"/>
        <end position="342"/>
    </location>
</feature>
<accession>V9IRN5</accession>
<sequence>MNEMKRRKWLHIAAAGALFTMSLPLTLWSPTIANAVDPVVPTTDKHILSGPQVDELANTNLTWYTYNLKPISDFGTPYYGDDSDSSSYIRDPARLNTETEGKMIYAASVDIKDVQVTTHAYVKAKLDSVRFEYSLNGTTFSTISTDKVTRHYVGRHVKDWQKFSYHISSIPSGARYFKIIIDGGSQATTSNTAISKVVINKAVAPVQIAPSNEIFDGTSVSASLTSPTVGSTISYRILPNETYTTYSTPLVIDKPVLIEAKAEAQGLEPSLPRTFRLVPRSSLKVDKFGQSYATSFPTDTFPKKVANEADLLADATSDKSYYSDTNLPKPQNRDQYGGKSGSKDEYGLTDRGFFSVQHINGNPENPVVLTTPEGNVFFSLGVNGLSRVDTFTEVYKNGEDLAFKLGLEDLPKPWEIPGASAYKYDSLNQINNFSFYSWNEYRKFKQTDGTYTVGGDEDFYKRAVDRIQRWGFNSSGGWGLGYAANNKLPYTSMLDLLNYNIAGTKINNLKVFDIYALDKTIAGEEAGPIAEKALTDRIAAAVDPRQYNKDYDPTKDADKLLDKYLIGYFIGNEYKYNEFFKGVSLLTPTAGQPVYLKKAFVKHVKDKYEEAVTDPNTTPLSEFKKNWNLSGNTSITSFDQLVSISFARPDNAATLADIGGFYEEYLDKFYGTVSRIFRTYDSNHLLLGDRWLTTVINHQHASLPSSEHPFAARHALATAQGKYMDVISLNYYTNTLDEEEIKILNEINNKSGNKPILISEFSFSTTQYGFTTKIPSAPTTDTQTTRRDRYIDYVNTAAGLGYVVGAHWFSYLDQPLTSRANDSESYSVGLLNVADRPYKTFLEGVTKTNHDIYNVLKATKTQ</sequence>
<feature type="signal peptide" evidence="2">
    <location>
        <begin position="1"/>
        <end position="35"/>
    </location>
</feature>